<evidence type="ECO:0000313" key="1">
    <source>
        <dbReference type="EMBL" id="VEJ51318.1"/>
    </source>
</evidence>
<sequence length="49" mass="5503">MDSLLLYPLSFSGLLLCSQIKRIGTVMVNISVAVCNIATTWGWRDRQCK</sequence>
<accession>A0A448VNF3</accession>
<protein>
    <submittedName>
        <fullName evidence="1">Uncharacterized protein</fullName>
    </submittedName>
</protein>
<keyword evidence="2" id="KW-1185">Reference proteome</keyword>
<dbReference type="Proteomes" id="UP000272771">
    <property type="component" value="Chromosome"/>
</dbReference>
<dbReference type="EMBL" id="LR134533">
    <property type="protein sequence ID" value="VEJ51318.1"/>
    <property type="molecule type" value="Genomic_DNA"/>
</dbReference>
<evidence type="ECO:0000313" key="2">
    <source>
        <dbReference type="Proteomes" id="UP000272771"/>
    </source>
</evidence>
<dbReference type="AlphaFoldDB" id="A0A448VNF3"/>
<name>A0A448VNF3_9NEIS</name>
<dbReference type="KEGG" id="nwe:SAMEA3174300_1828"/>
<proteinExistence type="predicted"/>
<organism evidence="1 2">
    <name type="scientific">Neisseria weaveri</name>
    <dbReference type="NCBI Taxonomy" id="28091"/>
    <lineage>
        <taxon>Bacteria</taxon>
        <taxon>Pseudomonadati</taxon>
        <taxon>Pseudomonadota</taxon>
        <taxon>Betaproteobacteria</taxon>
        <taxon>Neisseriales</taxon>
        <taxon>Neisseriaceae</taxon>
        <taxon>Neisseria</taxon>
    </lineage>
</organism>
<reference evidence="1 2" key="1">
    <citation type="submission" date="2018-12" db="EMBL/GenBank/DDBJ databases">
        <authorList>
            <consortium name="Pathogen Informatics"/>
        </authorList>
    </citation>
    <scope>NUCLEOTIDE SEQUENCE [LARGE SCALE GENOMIC DNA]</scope>
    <source>
        <strain evidence="1 2">NCTC12742</strain>
    </source>
</reference>
<gene>
    <name evidence="1" type="ORF">NCTC12742_01199</name>
</gene>